<keyword evidence="2" id="KW-1185">Reference proteome</keyword>
<reference evidence="1 2" key="1">
    <citation type="submission" date="2007-01" db="EMBL/GenBank/DDBJ databases">
        <authorList>
            <person name="Haygood M."/>
            <person name="Podell S."/>
            <person name="Anderson C."/>
            <person name="Hopkinson B."/>
            <person name="Roe K."/>
            <person name="Barbeau K."/>
            <person name="Gaasterland T."/>
            <person name="Ferriera S."/>
            <person name="Johnson J."/>
            <person name="Kravitz S."/>
            <person name="Beeson K."/>
            <person name="Sutton G."/>
            <person name="Rogers Y.-H."/>
            <person name="Friedman R."/>
            <person name="Frazier M."/>
            <person name="Venter J.C."/>
        </authorList>
    </citation>
    <scope>NUCLEOTIDE SEQUENCE [LARGE SCALE GENOMIC DNA]</scope>
    <source>
        <strain evidence="1 2">ATCC 23134</strain>
    </source>
</reference>
<accession>A1ZTB1</accession>
<evidence type="ECO:0000313" key="2">
    <source>
        <dbReference type="Proteomes" id="UP000004095"/>
    </source>
</evidence>
<gene>
    <name evidence="1" type="ORF">M23134_04611</name>
</gene>
<sequence>MFFCHRNKMCLLVKNLRENMHQEFEKQVKKIFLGKNAC</sequence>
<proteinExistence type="predicted"/>
<name>A1ZTB1_MICM2</name>
<dbReference type="Proteomes" id="UP000004095">
    <property type="component" value="Unassembled WGS sequence"/>
</dbReference>
<evidence type="ECO:0000313" key="1">
    <source>
        <dbReference type="EMBL" id="EAY26333.1"/>
    </source>
</evidence>
<organism evidence="1 2">
    <name type="scientific">Microscilla marina ATCC 23134</name>
    <dbReference type="NCBI Taxonomy" id="313606"/>
    <lineage>
        <taxon>Bacteria</taxon>
        <taxon>Pseudomonadati</taxon>
        <taxon>Bacteroidota</taxon>
        <taxon>Cytophagia</taxon>
        <taxon>Cytophagales</taxon>
        <taxon>Microscillaceae</taxon>
        <taxon>Microscilla</taxon>
    </lineage>
</organism>
<protein>
    <submittedName>
        <fullName evidence="1">Uncharacterized protein</fullName>
    </submittedName>
</protein>
<comment type="caution">
    <text evidence="1">The sequence shown here is derived from an EMBL/GenBank/DDBJ whole genome shotgun (WGS) entry which is preliminary data.</text>
</comment>
<dbReference type="AlphaFoldDB" id="A1ZTB1"/>
<dbReference type="EMBL" id="AAWS01000035">
    <property type="protein sequence ID" value="EAY26333.1"/>
    <property type="molecule type" value="Genomic_DNA"/>
</dbReference>